<accession>A2DYQ7</accession>
<dbReference type="EMBL" id="DS113270">
    <property type="protein sequence ID" value="EAY14447.1"/>
    <property type="molecule type" value="Genomic_DNA"/>
</dbReference>
<keyword evidence="2" id="KW-1185">Reference proteome</keyword>
<evidence type="ECO:0000313" key="1">
    <source>
        <dbReference type="EMBL" id="EAY14447.1"/>
    </source>
</evidence>
<dbReference type="VEuPathDB" id="TrichDB:TVAG_426400"/>
<reference evidence="1" key="2">
    <citation type="journal article" date="2007" name="Science">
        <title>Draft genome sequence of the sexually transmitted pathogen Trichomonas vaginalis.</title>
        <authorList>
            <person name="Carlton J.M."/>
            <person name="Hirt R.P."/>
            <person name="Silva J.C."/>
            <person name="Delcher A.L."/>
            <person name="Schatz M."/>
            <person name="Zhao Q."/>
            <person name="Wortman J.R."/>
            <person name="Bidwell S.L."/>
            <person name="Alsmark U.C.M."/>
            <person name="Besteiro S."/>
            <person name="Sicheritz-Ponten T."/>
            <person name="Noel C.J."/>
            <person name="Dacks J.B."/>
            <person name="Foster P.G."/>
            <person name="Simillion C."/>
            <person name="Van de Peer Y."/>
            <person name="Miranda-Saavedra D."/>
            <person name="Barton G.J."/>
            <person name="Westrop G.D."/>
            <person name="Mueller S."/>
            <person name="Dessi D."/>
            <person name="Fiori P.L."/>
            <person name="Ren Q."/>
            <person name="Paulsen I."/>
            <person name="Zhang H."/>
            <person name="Bastida-Corcuera F.D."/>
            <person name="Simoes-Barbosa A."/>
            <person name="Brown M.T."/>
            <person name="Hayes R.D."/>
            <person name="Mukherjee M."/>
            <person name="Okumura C.Y."/>
            <person name="Schneider R."/>
            <person name="Smith A.J."/>
            <person name="Vanacova S."/>
            <person name="Villalvazo M."/>
            <person name="Haas B.J."/>
            <person name="Pertea M."/>
            <person name="Feldblyum T.V."/>
            <person name="Utterback T.R."/>
            <person name="Shu C.L."/>
            <person name="Osoegawa K."/>
            <person name="de Jong P.J."/>
            <person name="Hrdy I."/>
            <person name="Horvathova L."/>
            <person name="Zubacova Z."/>
            <person name="Dolezal P."/>
            <person name="Malik S.B."/>
            <person name="Logsdon J.M. Jr."/>
            <person name="Henze K."/>
            <person name="Gupta A."/>
            <person name="Wang C.C."/>
            <person name="Dunne R.L."/>
            <person name="Upcroft J.A."/>
            <person name="Upcroft P."/>
            <person name="White O."/>
            <person name="Salzberg S.L."/>
            <person name="Tang P."/>
            <person name="Chiu C.-H."/>
            <person name="Lee Y.-S."/>
            <person name="Embley T.M."/>
            <person name="Coombs G.H."/>
            <person name="Mottram J.C."/>
            <person name="Tachezy J."/>
            <person name="Fraser-Liggett C.M."/>
            <person name="Johnson P.J."/>
        </authorList>
    </citation>
    <scope>NUCLEOTIDE SEQUENCE [LARGE SCALE GENOMIC DNA]</scope>
    <source>
        <strain evidence="1">G3</strain>
    </source>
</reference>
<dbReference type="KEGG" id="tva:4772435"/>
<sequence>MNVINNTSTGNLYAISIISTMGDNNTINFSLCSIITNKVNIVLGCQYAVHVYLDNCTLINPDAHTLFVAKNGNAYITASNCYTNSYPESASTKGAPADAIKFENIKEVTETKIINCDCPQISQIILSIQKRNLLTQPTLCCLSALLEKSESWNHFANY</sequence>
<dbReference type="InParanoid" id="A2DYQ7"/>
<dbReference type="RefSeq" id="XP_001326670.1">
    <property type="nucleotide sequence ID" value="XM_001326635.1"/>
</dbReference>
<name>A2DYQ7_TRIV3</name>
<reference evidence="1" key="1">
    <citation type="submission" date="2006-10" db="EMBL/GenBank/DDBJ databases">
        <authorList>
            <person name="Amadeo P."/>
            <person name="Zhao Q."/>
            <person name="Wortman J."/>
            <person name="Fraser-Liggett C."/>
            <person name="Carlton J."/>
        </authorList>
    </citation>
    <scope>NUCLEOTIDE SEQUENCE</scope>
    <source>
        <strain evidence="1">G3</strain>
    </source>
</reference>
<dbReference type="VEuPathDB" id="TrichDB:TVAGG3_0850410"/>
<proteinExistence type="predicted"/>
<dbReference type="AlphaFoldDB" id="A2DYQ7"/>
<dbReference type="Proteomes" id="UP000001542">
    <property type="component" value="Unassembled WGS sequence"/>
</dbReference>
<protein>
    <submittedName>
        <fullName evidence="1">Uncharacterized protein</fullName>
    </submittedName>
</protein>
<gene>
    <name evidence="1" type="ORF">TVAG_426400</name>
</gene>
<organism evidence="1 2">
    <name type="scientific">Trichomonas vaginalis (strain ATCC PRA-98 / G3)</name>
    <dbReference type="NCBI Taxonomy" id="412133"/>
    <lineage>
        <taxon>Eukaryota</taxon>
        <taxon>Metamonada</taxon>
        <taxon>Parabasalia</taxon>
        <taxon>Trichomonadida</taxon>
        <taxon>Trichomonadidae</taxon>
        <taxon>Trichomonas</taxon>
    </lineage>
</organism>
<evidence type="ECO:0000313" key="2">
    <source>
        <dbReference type="Proteomes" id="UP000001542"/>
    </source>
</evidence>